<feature type="compositionally biased region" description="Basic residues" evidence="1">
    <location>
        <begin position="184"/>
        <end position="195"/>
    </location>
</feature>
<dbReference type="AlphaFoldDB" id="A0AA39LMN7"/>
<proteinExistence type="predicted"/>
<evidence type="ECO:0000313" key="4">
    <source>
        <dbReference type="Proteomes" id="UP001175271"/>
    </source>
</evidence>
<gene>
    <name evidence="3" type="ORF">QR680_016497</name>
</gene>
<reference evidence="3" key="1">
    <citation type="submission" date="2023-06" db="EMBL/GenBank/DDBJ databases">
        <title>Genomic analysis of the entomopathogenic nematode Steinernema hermaphroditum.</title>
        <authorList>
            <person name="Schwarz E.M."/>
            <person name="Heppert J.K."/>
            <person name="Baniya A."/>
            <person name="Schwartz H.T."/>
            <person name="Tan C.-H."/>
            <person name="Antoshechkin I."/>
            <person name="Sternberg P.W."/>
            <person name="Goodrich-Blair H."/>
            <person name="Dillman A.R."/>
        </authorList>
    </citation>
    <scope>NUCLEOTIDE SEQUENCE</scope>
    <source>
        <strain evidence="3">PS9179</strain>
        <tissue evidence="3">Whole animal</tissue>
    </source>
</reference>
<feature type="chain" id="PRO_5041232704" evidence="2">
    <location>
        <begin position="24"/>
        <end position="440"/>
    </location>
</feature>
<dbReference type="EMBL" id="JAUCMV010000004">
    <property type="protein sequence ID" value="KAK0402725.1"/>
    <property type="molecule type" value="Genomic_DNA"/>
</dbReference>
<feature type="compositionally biased region" description="Low complexity" evidence="1">
    <location>
        <begin position="390"/>
        <end position="417"/>
    </location>
</feature>
<sequence>MIVQMLGILVHLAVVSICIICQADSGTPKRQRTTKTAIEKSRRADIKKSKRPSREVISDEEAANQKKPIRSKPILSKASSSGVTKRLSQPCLPTRDSSVYCGISKTKKKDKSLSDDDSTEFETVNTTRKPAISKGINDKKKKKQFLVDASISISRMMSRSKDGMKKKVKKKAADDSMTAGERVLKKKSSKKGRRTASKENIEVRKPNLSLPKVENLKSVRSEYALQDTKSRSATLCHNTVPKDQLPLEEYDLTLNYIIPQAPHLEKEVSECTIENEVQRQMGCADDNSVVLELRNACVRLIDMCNERELFVSSLKKEEFVLFKDFCKGLFDVSDEKVVSLADKIIEAMLSSEVLANDRAAKKDVAILRKERPLAKSALLIALAGRSCKCPSNSKTSSGSRKSHSTTTSSGSSTSPRNVSPAPTSTNSTKTYKSEPKRMAH</sequence>
<feature type="compositionally biased region" description="Polar residues" evidence="1">
    <location>
        <begin position="77"/>
        <end position="87"/>
    </location>
</feature>
<feature type="compositionally biased region" description="Polar residues" evidence="1">
    <location>
        <begin position="420"/>
        <end position="430"/>
    </location>
</feature>
<protein>
    <submittedName>
        <fullName evidence="3">Uncharacterized protein</fullName>
    </submittedName>
</protein>
<feature type="compositionally biased region" description="Basic and acidic residues" evidence="1">
    <location>
        <begin position="431"/>
        <end position="440"/>
    </location>
</feature>
<name>A0AA39LMN7_9BILA</name>
<feature type="compositionally biased region" description="Basic and acidic residues" evidence="1">
    <location>
        <begin position="37"/>
        <end position="57"/>
    </location>
</feature>
<keyword evidence="2" id="KW-0732">Signal</keyword>
<feature type="signal peptide" evidence="2">
    <location>
        <begin position="1"/>
        <end position="23"/>
    </location>
</feature>
<keyword evidence="4" id="KW-1185">Reference proteome</keyword>
<evidence type="ECO:0000256" key="2">
    <source>
        <dbReference type="SAM" id="SignalP"/>
    </source>
</evidence>
<evidence type="ECO:0000313" key="3">
    <source>
        <dbReference type="EMBL" id="KAK0402725.1"/>
    </source>
</evidence>
<feature type="region of interest" description="Disordered" evidence="1">
    <location>
        <begin position="157"/>
        <end position="204"/>
    </location>
</feature>
<comment type="caution">
    <text evidence="3">The sequence shown here is derived from an EMBL/GenBank/DDBJ whole genome shotgun (WGS) entry which is preliminary data.</text>
</comment>
<feature type="region of interest" description="Disordered" evidence="1">
    <location>
        <begin position="387"/>
        <end position="440"/>
    </location>
</feature>
<accession>A0AA39LMN7</accession>
<organism evidence="3 4">
    <name type="scientific">Steinernema hermaphroditum</name>
    <dbReference type="NCBI Taxonomy" id="289476"/>
    <lineage>
        <taxon>Eukaryota</taxon>
        <taxon>Metazoa</taxon>
        <taxon>Ecdysozoa</taxon>
        <taxon>Nematoda</taxon>
        <taxon>Chromadorea</taxon>
        <taxon>Rhabditida</taxon>
        <taxon>Tylenchina</taxon>
        <taxon>Panagrolaimomorpha</taxon>
        <taxon>Strongyloidoidea</taxon>
        <taxon>Steinernematidae</taxon>
        <taxon>Steinernema</taxon>
    </lineage>
</organism>
<dbReference type="Proteomes" id="UP001175271">
    <property type="component" value="Unassembled WGS sequence"/>
</dbReference>
<feature type="region of interest" description="Disordered" evidence="1">
    <location>
        <begin position="29"/>
        <end position="90"/>
    </location>
</feature>
<evidence type="ECO:0000256" key="1">
    <source>
        <dbReference type="SAM" id="MobiDB-lite"/>
    </source>
</evidence>